<dbReference type="SMART" id="SM00271">
    <property type="entry name" value="DnaJ"/>
    <property type="match status" value="1"/>
</dbReference>
<evidence type="ECO:0000256" key="1">
    <source>
        <dbReference type="ARBA" id="ARBA00004123"/>
    </source>
</evidence>
<organism evidence="8 9">
    <name type="scientific">Strongyloides venezuelensis</name>
    <name type="common">Threadworm</name>
    <dbReference type="NCBI Taxonomy" id="75913"/>
    <lineage>
        <taxon>Eukaryota</taxon>
        <taxon>Metazoa</taxon>
        <taxon>Ecdysozoa</taxon>
        <taxon>Nematoda</taxon>
        <taxon>Chromadorea</taxon>
        <taxon>Rhabditida</taxon>
        <taxon>Tylenchina</taxon>
        <taxon>Panagrolaimomorpha</taxon>
        <taxon>Strongyloidoidea</taxon>
        <taxon>Strongyloididae</taxon>
        <taxon>Strongyloides</taxon>
    </lineage>
</organism>
<evidence type="ECO:0000313" key="9">
    <source>
        <dbReference type="WBParaSite" id="SVE_1647200.1"/>
    </source>
</evidence>
<dbReference type="GO" id="GO:0003676">
    <property type="term" value="F:nucleic acid binding"/>
    <property type="evidence" value="ECO:0007669"/>
    <property type="project" value="InterPro"/>
</dbReference>
<dbReference type="InterPro" id="IPR012677">
    <property type="entry name" value="Nucleotide-bd_a/b_plait_sf"/>
</dbReference>
<dbReference type="CDD" id="cd06257">
    <property type="entry name" value="DnaJ"/>
    <property type="match status" value="1"/>
</dbReference>
<evidence type="ECO:0000256" key="4">
    <source>
        <dbReference type="ARBA" id="ARBA00023186"/>
    </source>
</evidence>
<comment type="subcellular location">
    <subcellularLocation>
        <location evidence="2">Cytoplasm</location>
    </subcellularLocation>
    <subcellularLocation>
        <location evidence="1">Nucleus</location>
    </subcellularLocation>
</comment>
<feature type="coiled-coil region" evidence="6">
    <location>
        <begin position="72"/>
        <end position="142"/>
    </location>
</feature>
<reference evidence="9" key="2">
    <citation type="submission" date="2015-08" db="UniProtKB">
        <authorList>
            <consortium name="WormBaseParasite"/>
        </authorList>
    </citation>
    <scope>IDENTIFICATION</scope>
</reference>
<dbReference type="InterPro" id="IPR036869">
    <property type="entry name" value="J_dom_sf"/>
</dbReference>
<dbReference type="InterPro" id="IPR001623">
    <property type="entry name" value="DnaJ_domain"/>
</dbReference>
<dbReference type="PRINTS" id="PR00625">
    <property type="entry name" value="JDOMAIN"/>
</dbReference>
<keyword evidence="5" id="KW-0539">Nucleus</keyword>
<evidence type="ECO:0000256" key="3">
    <source>
        <dbReference type="ARBA" id="ARBA00022490"/>
    </source>
</evidence>
<keyword evidence="4" id="KW-0143">Chaperone</keyword>
<dbReference type="PANTHER" id="PTHR44313">
    <property type="entry name" value="DNAJ HOMOLOG SUBFAMILY C MEMBER 17"/>
    <property type="match status" value="1"/>
</dbReference>
<dbReference type="Gene3D" id="3.30.70.330">
    <property type="match status" value="1"/>
</dbReference>
<proteinExistence type="predicted"/>
<feature type="domain" description="J" evidence="7">
    <location>
        <begin position="13"/>
        <end position="79"/>
    </location>
</feature>
<dbReference type="Pfam" id="PF00226">
    <property type="entry name" value="DnaJ"/>
    <property type="match status" value="1"/>
</dbReference>
<dbReference type="STRING" id="75913.A0A0K0FVV5"/>
<dbReference type="InterPro" id="IPR035979">
    <property type="entry name" value="RBD_domain_sf"/>
</dbReference>
<dbReference type="Gene3D" id="1.10.287.110">
    <property type="entry name" value="DnaJ domain"/>
    <property type="match status" value="1"/>
</dbReference>
<evidence type="ECO:0000313" key="8">
    <source>
        <dbReference type="Proteomes" id="UP000035680"/>
    </source>
</evidence>
<keyword evidence="3" id="KW-0963">Cytoplasm</keyword>
<dbReference type="WBParaSite" id="SVE_1647200.1">
    <property type="protein sequence ID" value="SVE_1647200.1"/>
    <property type="gene ID" value="SVE_1647200"/>
</dbReference>
<evidence type="ECO:0000256" key="5">
    <source>
        <dbReference type="ARBA" id="ARBA00023242"/>
    </source>
</evidence>
<dbReference type="SUPFAM" id="SSF46565">
    <property type="entry name" value="Chaperone J-domain"/>
    <property type="match status" value="1"/>
</dbReference>
<sequence>MKIIKMGTYMDYCPYSILSLTKECTEGDIKKAYKKAALKWHPDKNPSRKEEAQKMFIKIQEASTLLLDVDTKAAYDNMILAKENKVKNLNQRRKEESDVRKKFREDLEARENEFNKTIEEKNREAEERLKKELNKLKSKSWKIKIDLDELIKKELDKEKEHLHKMEINCKPQLKVRWKYNNFDYTEDILYDIFKKHGTVLGVVCSGNNTAIVEFSSLKEAIIAEDETGIEMNPLKVSWVNLRPEHLDYVKDLPSKGQERSNVLNFKNIENISPKTFLKIEDEVMIDLLGNNWKKEYDVVDELLD</sequence>
<dbReference type="GO" id="GO:0005737">
    <property type="term" value="C:cytoplasm"/>
    <property type="evidence" value="ECO:0007669"/>
    <property type="project" value="UniProtKB-SubCell"/>
</dbReference>
<evidence type="ECO:0000259" key="7">
    <source>
        <dbReference type="PROSITE" id="PS50076"/>
    </source>
</evidence>
<dbReference type="GO" id="GO:0005681">
    <property type="term" value="C:spliceosomal complex"/>
    <property type="evidence" value="ECO:0007669"/>
    <property type="project" value="TreeGrafter"/>
</dbReference>
<name>A0A0K0FVV5_STRVS</name>
<evidence type="ECO:0000256" key="6">
    <source>
        <dbReference type="SAM" id="Coils"/>
    </source>
</evidence>
<keyword evidence="8" id="KW-1185">Reference proteome</keyword>
<dbReference type="GO" id="GO:0000390">
    <property type="term" value="P:spliceosomal complex disassembly"/>
    <property type="evidence" value="ECO:0007669"/>
    <property type="project" value="TreeGrafter"/>
</dbReference>
<dbReference type="InterPro" id="IPR052094">
    <property type="entry name" value="Pre-mRNA-splicing_ERAD"/>
</dbReference>
<reference evidence="8" key="1">
    <citation type="submission" date="2014-07" db="EMBL/GenBank/DDBJ databases">
        <authorList>
            <person name="Martin A.A"/>
            <person name="De Silva N."/>
        </authorList>
    </citation>
    <scope>NUCLEOTIDE SEQUENCE</scope>
</reference>
<protein>
    <submittedName>
        <fullName evidence="9">DnaJ homolog subfamily C member 17 (inferred by orthology to a human protein)</fullName>
    </submittedName>
</protein>
<dbReference type="Proteomes" id="UP000035680">
    <property type="component" value="Unassembled WGS sequence"/>
</dbReference>
<dbReference type="SUPFAM" id="SSF54928">
    <property type="entry name" value="RNA-binding domain, RBD"/>
    <property type="match status" value="1"/>
</dbReference>
<accession>A0A0K0FVV5</accession>
<keyword evidence="6" id="KW-0175">Coiled coil</keyword>
<dbReference type="AlphaFoldDB" id="A0A0K0FVV5"/>
<dbReference type="PANTHER" id="PTHR44313:SF1">
    <property type="entry name" value="DNAJ HOMOLOG SUBFAMILY C MEMBER 17"/>
    <property type="match status" value="1"/>
</dbReference>
<dbReference type="PROSITE" id="PS50076">
    <property type="entry name" value="DNAJ_2"/>
    <property type="match status" value="1"/>
</dbReference>
<evidence type="ECO:0000256" key="2">
    <source>
        <dbReference type="ARBA" id="ARBA00004496"/>
    </source>
</evidence>